<dbReference type="AlphaFoldDB" id="A0A3C1KEA8"/>
<feature type="compositionally biased region" description="Polar residues" evidence="1">
    <location>
        <begin position="237"/>
        <end position="256"/>
    </location>
</feature>
<sequence length="268" mass="29952">QPNSGQTQEGRASRLIHTQNTGNGGTYEYFVCSSKQRTGCTLGLLRVEDAEKAVLKAVRREQFTSATMAGIREEVKRALDDFQTSDRDARAALRAQQKALEEQETRLIDLAAEGQLPITKIRERLHLITLQKAAIAEKLSRTEDRMQFGAEQVLAFVDLLERPGELYERIPESMRRDLLLAFFSKLRVYDDPEGLRVESERTEINDTLHAWQAQQRQAATDHVADKKKRASRISAEGSLTSTSTGLNESNGLSNSIMVGMTGFEPATP</sequence>
<evidence type="ECO:0000313" key="2">
    <source>
        <dbReference type="EMBL" id="HAN25020.1"/>
    </source>
</evidence>
<evidence type="ECO:0000313" key="3">
    <source>
        <dbReference type="Proteomes" id="UP000257479"/>
    </source>
</evidence>
<organism evidence="2 3">
    <name type="scientific">Microbacterium ginsengisoli</name>
    <dbReference type="NCBI Taxonomy" id="400772"/>
    <lineage>
        <taxon>Bacteria</taxon>
        <taxon>Bacillati</taxon>
        <taxon>Actinomycetota</taxon>
        <taxon>Actinomycetes</taxon>
        <taxon>Micrococcales</taxon>
        <taxon>Microbacteriaceae</taxon>
        <taxon>Microbacterium</taxon>
    </lineage>
</organism>
<reference evidence="2 3" key="1">
    <citation type="journal article" date="2018" name="Nat. Biotechnol.">
        <title>A standardized bacterial taxonomy based on genome phylogeny substantially revises the tree of life.</title>
        <authorList>
            <person name="Parks D.H."/>
            <person name="Chuvochina M."/>
            <person name="Waite D.W."/>
            <person name="Rinke C."/>
            <person name="Skarshewski A."/>
            <person name="Chaumeil P.A."/>
            <person name="Hugenholtz P."/>
        </authorList>
    </citation>
    <scope>NUCLEOTIDE SEQUENCE [LARGE SCALE GENOMIC DNA]</scope>
    <source>
        <strain evidence="2">UBA9152</strain>
    </source>
</reference>
<dbReference type="Proteomes" id="UP000257479">
    <property type="component" value="Unassembled WGS sequence"/>
</dbReference>
<feature type="non-terminal residue" evidence="2">
    <location>
        <position position="1"/>
    </location>
</feature>
<proteinExistence type="predicted"/>
<accession>A0A3C1KEA8</accession>
<evidence type="ECO:0008006" key="4">
    <source>
        <dbReference type="Google" id="ProtNLM"/>
    </source>
</evidence>
<name>A0A3C1KEA8_9MICO</name>
<protein>
    <recommendedName>
        <fullName evidence="4">Recombinase family protein</fullName>
    </recommendedName>
</protein>
<comment type="caution">
    <text evidence="2">The sequence shown here is derived from an EMBL/GenBank/DDBJ whole genome shotgun (WGS) entry which is preliminary data.</text>
</comment>
<gene>
    <name evidence="2" type="ORF">DCP95_10685</name>
</gene>
<feature type="region of interest" description="Disordered" evidence="1">
    <location>
        <begin position="217"/>
        <end position="268"/>
    </location>
</feature>
<evidence type="ECO:0000256" key="1">
    <source>
        <dbReference type="SAM" id="MobiDB-lite"/>
    </source>
</evidence>
<dbReference type="EMBL" id="DMNG01000182">
    <property type="protein sequence ID" value="HAN25020.1"/>
    <property type="molecule type" value="Genomic_DNA"/>
</dbReference>